<evidence type="ECO:0000313" key="6">
    <source>
        <dbReference type="EMBL" id="ESL08655.1"/>
    </source>
</evidence>
<feature type="domain" description="Protein kinase" evidence="5">
    <location>
        <begin position="12"/>
        <end position="270"/>
    </location>
</feature>
<dbReference type="GO" id="GO:0035556">
    <property type="term" value="P:intracellular signal transduction"/>
    <property type="evidence" value="ECO:0007669"/>
    <property type="project" value="TreeGrafter"/>
</dbReference>
<dbReference type="FunFam" id="1.10.510.10:FF:000571">
    <property type="entry name" value="Maternal embryonic leucine zipper kinase"/>
    <property type="match status" value="1"/>
</dbReference>
<organism evidence="6 7">
    <name type="scientific">Trypanosoma rangeli SC58</name>
    <dbReference type="NCBI Taxonomy" id="429131"/>
    <lineage>
        <taxon>Eukaryota</taxon>
        <taxon>Discoba</taxon>
        <taxon>Euglenozoa</taxon>
        <taxon>Kinetoplastea</taxon>
        <taxon>Metakinetoplastina</taxon>
        <taxon>Trypanosomatida</taxon>
        <taxon>Trypanosomatidae</taxon>
        <taxon>Trypanosoma</taxon>
        <taxon>Herpetosoma</taxon>
    </lineage>
</organism>
<keyword evidence="4" id="KW-1133">Transmembrane helix</keyword>
<reference evidence="6 7" key="1">
    <citation type="submission" date="2013-07" db="EMBL/GenBank/DDBJ databases">
        <authorList>
            <person name="Stoco P.H."/>
            <person name="Wagner G."/>
            <person name="Gerber A."/>
            <person name="Zaha A."/>
            <person name="Thompson C."/>
            <person name="Bartholomeu D.C."/>
            <person name="Luckemeyer D.D."/>
            <person name="Bahia D."/>
            <person name="Loreto E."/>
            <person name="Prestes E.B."/>
            <person name="Lima F.M."/>
            <person name="Rodrigues-Luiz G."/>
            <person name="Vallejo G.A."/>
            <person name="Filho J.F."/>
            <person name="Monteiro K.M."/>
            <person name="Tyler K.M."/>
            <person name="de Almeida L.G."/>
            <person name="Ortiz M.F."/>
            <person name="Siervo M.A."/>
            <person name="de Moraes M.H."/>
            <person name="Cunha O.L."/>
            <person name="Mendonca-Neto R."/>
            <person name="Silva R."/>
            <person name="Teixeira S.M."/>
            <person name="Murta S.M."/>
            <person name="Sincero T.C."/>
            <person name="Mendes T.A."/>
            <person name="Urmenyi T.P."/>
            <person name="Silva V.G."/>
            <person name="da Rocha W.D."/>
            <person name="Andersson B."/>
            <person name="Romanha A.J."/>
            <person name="Steindel M."/>
            <person name="de Vasconcelos A.T."/>
            <person name="Grisard E.C."/>
        </authorList>
    </citation>
    <scope>NUCLEOTIDE SEQUENCE [LARGE SCALE GENOMIC DNA]</scope>
    <source>
        <strain evidence="6 7">SC58</strain>
    </source>
</reference>
<keyword evidence="1" id="KW-0547">Nucleotide-binding</keyword>
<evidence type="ECO:0000256" key="1">
    <source>
        <dbReference type="ARBA" id="ARBA00022741"/>
    </source>
</evidence>
<dbReference type="OrthoDB" id="40902at2759"/>
<dbReference type="PROSITE" id="PS50011">
    <property type="entry name" value="PROTEIN_KINASE_DOM"/>
    <property type="match status" value="1"/>
</dbReference>
<dbReference type="GO" id="GO:0005737">
    <property type="term" value="C:cytoplasm"/>
    <property type="evidence" value="ECO:0007669"/>
    <property type="project" value="TreeGrafter"/>
</dbReference>
<dbReference type="SMART" id="SM00220">
    <property type="entry name" value="S_TKc"/>
    <property type="match status" value="1"/>
</dbReference>
<dbReference type="GO" id="GO:0005524">
    <property type="term" value="F:ATP binding"/>
    <property type="evidence" value="ECO:0007669"/>
    <property type="project" value="UniProtKB-KW"/>
</dbReference>
<evidence type="ECO:0000256" key="3">
    <source>
        <dbReference type="SAM" id="MobiDB-lite"/>
    </source>
</evidence>
<keyword evidence="6" id="KW-0808">Transferase</keyword>
<feature type="transmembrane region" description="Helical" evidence="4">
    <location>
        <begin position="468"/>
        <end position="489"/>
    </location>
</feature>
<keyword evidence="6" id="KW-0418">Kinase</keyword>
<evidence type="ECO:0000256" key="4">
    <source>
        <dbReference type="SAM" id="Phobius"/>
    </source>
</evidence>
<evidence type="ECO:0000313" key="7">
    <source>
        <dbReference type="Proteomes" id="UP000031737"/>
    </source>
</evidence>
<protein>
    <submittedName>
        <fullName evidence="6">Protein kinase</fullName>
    </submittedName>
</protein>
<proteinExistence type="predicted"/>
<dbReference type="GO" id="GO:0004674">
    <property type="term" value="F:protein serine/threonine kinase activity"/>
    <property type="evidence" value="ECO:0007669"/>
    <property type="project" value="TreeGrafter"/>
</dbReference>
<sequence length="560" mass="61941">MSMGKILGDHRYRIGCPIAKGAFSTVYRCVDLATGRAYAVKVVNRAVVETNKMQEAVVREINAMEVVTPSRYLVNLVDKLVSARNYYLIMDLVEGGTLIDCIRNAPSGLSLQWCCRVFRQLLNGLSLLHRCNIVHRDIKPENLLLNAEHTQLMISDFGFACYAPSGRLLRRACGTPNYCAPELLQQDPHYDGRKVDVWAAGVTLYVMLFNKYPFQGSEGRPDALLQSVTAGRYTFPRPVPPSLEHLFSVMLQPEPAKRWSASKLLRHTWVLGIAPIVTRVPSHADAVVKDMDSVNGGCRPLFDAFLLRSSFAQALEDDDLCASSRRSRSCPPPLLQRPGRDTVFSPTGLDVDVNAGSLPMMHSKGSRRARKMSSFSSNRSNDGSRDGGKCSGVEDVVGRVGGTTPVDPDSVYSYCNSESSFHSNSLHGNSFPLNSSTATITSPSTSSKAAYAEAPLSYRHDLALTLKAIANFFLFCTALFVIGGMRLLLDVDFNDLPLPLFFRNAVERLLTPLDGGSSQYVEPQRRHRHHQTRGERLRELVASAGRAIGRFIPRRRMTPT</sequence>
<keyword evidence="4" id="KW-0812">Transmembrane</keyword>
<keyword evidence="7" id="KW-1185">Reference proteome</keyword>
<gene>
    <name evidence="6" type="ORF">TRSC58_03639</name>
</gene>
<dbReference type="InterPro" id="IPR008271">
    <property type="entry name" value="Ser/Thr_kinase_AS"/>
</dbReference>
<accession>A0A061J2W9</accession>
<dbReference type="InterPro" id="IPR011009">
    <property type="entry name" value="Kinase-like_dom_sf"/>
</dbReference>
<keyword evidence="4" id="KW-0472">Membrane</keyword>
<dbReference type="VEuPathDB" id="TriTrypDB:TRSC58_03639"/>
<dbReference type="InterPro" id="IPR000719">
    <property type="entry name" value="Prot_kinase_dom"/>
</dbReference>
<feature type="region of interest" description="Disordered" evidence="3">
    <location>
        <begin position="322"/>
        <end position="399"/>
    </location>
</feature>
<dbReference type="SUPFAM" id="SSF56112">
    <property type="entry name" value="Protein kinase-like (PK-like)"/>
    <property type="match status" value="1"/>
</dbReference>
<dbReference type="PROSITE" id="PS00108">
    <property type="entry name" value="PROTEIN_KINASE_ST"/>
    <property type="match status" value="1"/>
</dbReference>
<dbReference type="PANTHER" id="PTHR24346:SF30">
    <property type="entry name" value="MATERNAL EMBRYONIC LEUCINE ZIPPER KINASE"/>
    <property type="match status" value="1"/>
</dbReference>
<dbReference type="Proteomes" id="UP000031737">
    <property type="component" value="Unassembled WGS sequence"/>
</dbReference>
<dbReference type="Gene3D" id="1.10.510.10">
    <property type="entry name" value="Transferase(Phosphotransferase) domain 1"/>
    <property type="match status" value="1"/>
</dbReference>
<keyword evidence="2" id="KW-0067">ATP-binding</keyword>
<evidence type="ECO:0000259" key="5">
    <source>
        <dbReference type="PROSITE" id="PS50011"/>
    </source>
</evidence>
<name>A0A061J2W9_TRYRA</name>
<dbReference type="PANTHER" id="PTHR24346">
    <property type="entry name" value="MAP/MICROTUBULE AFFINITY-REGULATING KINASE"/>
    <property type="match status" value="1"/>
</dbReference>
<evidence type="ECO:0000256" key="2">
    <source>
        <dbReference type="ARBA" id="ARBA00022840"/>
    </source>
</evidence>
<dbReference type="AlphaFoldDB" id="A0A061J2W9"/>
<dbReference type="EMBL" id="AUPL01003639">
    <property type="protein sequence ID" value="ESL08655.1"/>
    <property type="molecule type" value="Genomic_DNA"/>
</dbReference>
<comment type="caution">
    <text evidence="6">The sequence shown here is derived from an EMBL/GenBank/DDBJ whole genome shotgun (WGS) entry which is preliminary data.</text>
</comment>
<dbReference type="Pfam" id="PF00069">
    <property type="entry name" value="Pkinase"/>
    <property type="match status" value="1"/>
</dbReference>